<reference evidence="1 2" key="1">
    <citation type="journal article" date="2021" name="Elife">
        <title>Chloroplast acquisition without the gene transfer in kleptoplastic sea slugs, Plakobranchus ocellatus.</title>
        <authorList>
            <person name="Maeda T."/>
            <person name="Takahashi S."/>
            <person name="Yoshida T."/>
            <person name="Shimamura S."/>
            <person name="Takaki Y."/>
            <person name="Nagai Y."/>
            <person name="Toyoda A."/>
            <person name="Suzuki Y."/>
            <person name="Arimoto A."/>
            <person name="Ishii H."/>
            <person name="Satoh N."/>
            <person name="Nishiyama T."/>
            <person name="Hasebe M."/>
            <person name="Maruyama T."/>
            <person name="Minagawa J."/>
            <person name="Obokata J."/>
            <person name="Shigenobu S."/>
        </authorList>
    </citation>
    <scope>NUCLEOTIDE SEQUENCE [LARGE SCALE GENOMIC DNA]</scope>
</reference>
<dbReference type="Proteomes" id="UP000762676">
    <property type="component" value="Unassembled WGS sequence"/>
</dbReference>
<protein>
    <submittedName>
        <fullName evidence="1">Uncharacterized protein</fullName>
    </submittedName>
</protein>
<evidence type="ECO:0000313" key="1">
    <source>
        <dbReference type="EMBL" id="GFR59673.1"/>
    </source>
</evidence>
<comment type="caution">
    <text evidence="1">The sequence shown here is derived from an EMBL/GenBank/DDBJ whole genome shotgun (WGS) entry which is preliminary data.</text>
</comment>
<evidence type="ECO:0000313" key="2">
    <source>
        <dbReference type="Proteomes" id="UP000762676"/>
    </source>
</evidence>
<dbReference type="EMBL" id="BMAT01000102">
    <property type="protein sequence ID" value="GFR59673.1"/>
    <property type="molecule type" value="Genomic_DNA"/>
</dbReference>
<proteinExistence type="predicted"/>
<keyword evidence="2" id="KW-1185">Reference proteome</keyword>
<dbReference type="AlphaFoldDB" id="A0AAV4EGN0"/>
<sequence length="121" mass="13762">MAVLLPTGIINRKINATKVSKVLWGENASRFSRWTDQTPNRAKRLTLAGSKARNSHRPALSPVALFTTLKSQQDTSRYSRPRRLSVETFTYQQTRSALITLVRQGDPDWICMENRSSLQTN</sequence>
<name>A0AAV4EGN0_9GAST</name>
<organism evidence="1 2">
    <name type="scientific">Elysia marginata</name>
    <dbReference type="NCBI Taxonomy" id="1093978"/>
    <lineage>
        <taxon>Eukaryota</taxon>
        <taxon>Metazoa</taxon>
        <taxon>Spiralia</taxon>
        <taxon>Lophotrochozoa</taxon>
        <taxon>Mollusca</taxon>
        <taxon>Gastropoda</taxon>
        <taxon>Heterobranchia</taxon>
        <taxon>Euthyneura</taxon>
        <taxon>Panpulmonata</taxon>
        <taxon>Sacoglossa</taxon>
        <taxon>Placobranchoidea</taxon>
        <taxon>Plakobranchidae</taxon>
        <taxon>Elysia</taxon>
    </lineage>
</organism>
<accession>A0AAV4EGN0</accession>
<gene>
    <name evidence="1" type="ORF">ElyMa_000059900</name>
</gene>